<dbReference type="RefSeq" id="WP_386846676.1">
    <property type="nucleotide sequence ID" value="NZ_JBHUMK010000066.1"/>
</dbReference>
<dbReference type="Pfam" id="PF06094">
    <property type="entry name" value="GGACT"/>
    <property type="match status" value="1"/>
</dbReference>
<comment type="caution">
    <text evidence="4">The sequence shown here is derived from an EMBL/GenBank/DDBJ whole genome shotgun (WGS) entry which is preliminary data.</text>
</comment>
<dbReference type="InterPro" id="IPR013024">
    <property type="entry name" value="GGCT-like"/>
</dbReference>
<protein>
    <recommendedName>
        <fullName evidence="2">Putative gamma-glutamylcyclotransferase</fullName>
    </recommendedName>
</protein>
<dbReference type="Proteomes" id="UP001597475">
    <property type="component" value="Unassembled WGS sequence"/>
</dbReference>
<dbReference type="CDD" id="cd06661">
    <property type="entry name" value="GGCT_like"/>
    <property type="match status" value="1"/>
</dbReference>
<sequence>MTTTVFVYGTLMPGERNAHIAARGGPFTAQPATLRAHRLHHLHPEAYPALTPGHPDDLVRGYALTYTPDAWSAALPFLDELEGIHDSPPLYTRETVTLELEGGAALPAWVYLYARPERLSAAGAQHVPGGDWRVVEGRMHGGA</sequence>
<reference evidence="5" key="1">
    <citation type="journal article" date="2019" name="Int. J. Syst. Evol. Microbiol.">
        <title>The Global Catalogue of Microorganisms (GCM) 10K type strain sequencing project: providing services to taxonomists for standard genome sequencing and annotation.</title>
        <authorList>
            <consortium name="The Broad Institute Genomics Platform"/>
            <consortium name="The Broad Institute Genome Sequencing Center for Infectious Disease"/>
            <person name="Wu L."/>
            <person name="Ma J."/>
        </authorList>
    </citation>
    <scope>NUCLEOTIDE SEQUENCE [LARGE SCALE GENOMIC DNA]</scope>
    <source>
        <strain evidence="5">KCTC 33842</strain>
    </source>
</reference>
<feature type="domain" description="Gamma-glutamylcyclotransferase AIG2-like" evidence="3">
    <location>
        <begin position="5"/>
        <end position="133"/>
    </location>
</feature>
<dbReference type="GO" id="GO:0016746">
    <property type="term" value="F:acyltransferase activity"/>
    <property type="evidence" value="ECO:0007669"/>
    <property type="project" value="UniProtKB-KW"/>
</dbReference>
<keyword evidence="5" id="KW-1185">Reference proteome</keyword>
<evidence type="ECO:0000256" key="1">
    <source>
        <dbReference type="ARBA" id="ARBA00022679"/>
    </source>
</evidence>
<dbReference type="EMBL" id="JBHUMK010000066">
    <property type="protein sequence ID" value="MFD2610476.1"/>
    <property type="molecule type" value="Genomic_DNA"/>
</dbReference>
<dbReference type="PANTHER" id="PTHR31544">
    <property type="entry name" value="AIG2-LIKE PROTEIN D"/>
    <property type="match status" value="1"/>
</dbReference>
<name>A0ABW5P5H1_9DEIO</name>
<dbReference type="SUPFAM" id="SSF110857">
    <property type="entry name" value="Gamma-glutamyl cyclotransferase-like"/>
    <property type="match status" value="1"/>
</dbReference>
<dbReference type="InterPro" id="IPR045038">
    <property type="entry name" value="AIG2-like"/>
</dbReference>
<evidence type="ECO:0000313" key="4">
    <source>
        <dbReference type="EMBL" id="MFD2610476.1"/>
    </source>
</evidence>
<evidence type="ECO:0000313" key="5">
    <source>
        <dbReference type="Proteomes" id="UP001597475"/>
    </source>
</evidence>
<dbReference type="InterPro" id="IPR009288">
    <property type="entry name" value="AIG2-like_dom"/>
</dbReference>
<keyword evidence="1 4" id="KW-0808">Transferase</keyword>
<gene>
    <name evidence="4" type="ORF">ACFSR9_13685</name>
</gene>
<evidence type="ECO:0000259" key="3">
    <source>
        <dbReference type="Pfam" id="PF06094"/>
    </source>
</evidence>
<accession>A0ABW5P5H1</accession>
<dbReference type="InterPro" id="IPR036568">
    <property type="entry name" value="GGCT-like_sf"/>
</dbReference>
<dbReference type="Gene3D" id="3.10.490.10">
    <property type="entry name" value="Gamma-glutamyl cyclotransferase-like"/>
    <property type="match status" value="1"/>
</dbReference>
<keyword evidence="4" id="KW-0012">Acyltransferase</keyword>
<evidence type="ECO:0000256" key="2">
    <source>
        <dbReference type="ARBA" id="ARBA00030602"/>
    </source>
</evidence>
<proteinExistence type="predicted"/>
<dbReference type="PANTHER" id="PTHR31544:SF2">
    <property type="entry name" value="AIG2-LIKE PROTEIN D"/>
    <property type="match status" value="1"/>
</dbReference>
<organism evidence="4 5">
    <name type="scientific">Deinococcus taklimakanensis</name>
    <dbReference type="NCBI Taxonomy" id="536443"/>
    <lineage>
        <taxon>Bacteria</taxon>
        <taxon>Thermotogati</taxon>
        <taxon>Deinococcota</taxon>
        <taxon>Deinococci</taxon>
        <taxon>Deinococcales</taxon>
        <taxon>Deinococcaceae</taxon>
        <taxon>Deinococcus</taxon>
    </lineage>
</organism>